<feature type="domain" description="tRNA nuclease CdiA C-terminal" evidence="2">
    <location>
        <begin position="107"/>
        <end position="181"/>
    </location>
</feature>
<accession>A0A6G9IEM7</accession>
<keyword evidence="1" id="KW-0472">Membrane</keyword>
<dbReference type="RefSeq" id="WP_166917337.1">
    <property type="nucleotide sequence ID" value="NZ_CP050253.1"/>
</dbReference>
<reference evidence="3 4" key="1">
    <citation type="submission" date="2020-03" db="EMBL/GenBank/DDBJ databases">
        <title>Complete genome sequence of Orbus sp. IPMB12 (BCRC 80908).</title>
        <authorList>
            <person name="Lo W.-S."/>
            <person name="Chang T.-H."/>
            <person name="Kuo C.-H."/>
        </authorList>
    </citation>
    <scope>NUCLEOTIDE SEQUENCE [LARGE SCALE GENOMIC DNA]</scope>
    <source>
        <strain evidence="3 4">IPMB12</strain>
    </source>
</reference>
<dbReference type="Pfam" id="PF18451">
    <property type="entry name" value="CdiA_C"/>
    <property type="match status" value="1"/>
</dbReference>
<gene>
    <name evidence="3" type="ORF">IPMB12_10295</name>
</gene>
<feature type="transmembrane region" description="Helical" evidence="1">
    <location>
        <begin position="12"/>
        <end position="33"/>
    </location>
</feature>
<dbReference type="EMBL" id="CP050253">
    <property type="protein sequence ID" value="QIQ22040.1"/>
    <property type="molecule type" value="Genomic_DNA"/>
</dbReference>
<organism evidence="3 4">
    <name type="scientific">Zophobihabitans entericus</name>
    <dbReference type="NCBI Taxonomy" id="1635327"/>
    <lineage>
        <taxon>Bacteria</taxon>
        <taxon>Pseudomonadati</taxon>
        <taxon>Pseudomonadota</taxon>
        <taxon>Gammaproteobacteria</taxon>
        <taxon>Orbales</taxon>
        <taxon>Orbaceae</taxon>
        <taxon>Zophobihabitans</taxon>
    </lineage>
</organism>
<evidence type="ECO:0000256" key="1">
    <source>
        <dbReference type="SAM" id="Phobius"/>
    </source>
</evidence>
<feature type="transmembrane region" description="Helical" evidence="1">
    <location>
        <begin position="53"/>
        <end position="72"/>
    </location>
</feature>
<keyword evidence="4" id="KW-1185">Reference proteome</keyword>
<evidence type="ECO:0000259" key="2">
    <source>
        <dbReference type="Pfam" id="PF18451"/>
    </source>
</evidence>
<dbReference type="Gene3D" id="3.40.1350.120">
    <property type="match status" value="1"/>
</dbReference>
<keyword evidence="1" id="KW-1133">Transmembrane helix</keyword>
<keyword evidence="1" id="KW-0812">Transmembrane</keyword>
<dbReference type="KEGG" id="orb:IPMB12_10295"/>
<name>A0A6G9IEM7_9GAMM</name>
<dbReference type="AlphaFoldDB" id="A0A6G9IEM7"/>
<dbReference type="InParanoid" id="A0A6G9IEM7"/>
<dbReference type="Proteomes" id="UP000501168">
    <property type="component" value="Chromosome"/>
</dbReference>
<evidence type="ECO:0000313" key="3">
    <source>
        <dbReference type="EMBL" id="QIQ22040.1"/>
    </source>
</evidence>
<protein>
    <recommendedName>
        <fullName evidence="2">tRNA nuclease CdiA C-terminal domain-containing protein</fullName>
    </recommendedName>
</protein>
<evidence type="ECO:0000313" key="4">
    <source>
        <dbReference type="Proteomes" id="UP000501168"/>
    </source>
</evidence>
<sequence>MIRIFCYFLLRFIILSTIFIFSVCAVCLFVLDITGYVNINWSNVFTFPNVTKLLFGGVITGIASWVMFFYQYKKSVDRGKSSLDIFLQNGYEIEINQISPLIEVPFYKINGKFFHNYAPEARDISYLLSGIKKIVNKSRTRNIVINLMDCSIDLNKAKKRILDKFNEKLDNILLIDGSGNVIKLK</sequence>
<dbReference type="InterPro" id="IPR040559">
    <property type="entry name" value="CdiA_C"/>
</dbReference>
<proteinExistence type="predicted"/>